<dbReference type="PANTHER" id="PTHR31340:SF3">
    <property type="entry name" value="MITOCHONDRIAL GENOME MAINTENANCE EXONUCLEASE 1"/>
    <property type="match status" value="1"/>
</dbReference>
<dbReference type="WBParaSite" id="L893_g28235.t1">
    <property type="protein sequence ID" value="L893_g28235.t1"/>
    <property type="gene ID" value="L893_g28235"/>
</dbReference>
<proteinExistence type="predicted"/>
<dbReference type="AlphaFoldDB" id="A0A1I7ZP53"/>
<reference evidence="2" key="1">
    <citation type="submission" date="2016-11" db="UniProtKB">
        <authorList>
            <consortium name="WormBaseParasite"/>
        </authorList>
    </citation>
    <scope>IDENTIFICATION</scope>
</reference>
<name>A0A1I7ZP53_9BILA</name>
<protein>
    <submittedName>
        <fullName evidence="2">PDDEXK_1 domain-containing protein</fullName>
    </submittedName>
</protein>
<dbReference type="Proteomes" id="UP000095287">
    <property type="component" value="Unplaced"/>
</dbReference>
<accession>A0A1I7ZP53</accession>
<sequence>MDPVLRNVRFGTALMPFYRKNMLAEIPGMSFASLEANPFADYELFPEFRSARNEEMPLKWKYPSVTYVNQCVQPKEALYRWQLAKFQQMGASFKQWNIDLMNTGSQTHKEIENVLKDYLRVGIIEKSDDEIVDAITNGKIKIQESVQAYMRSILPFLRNNLVHHPSMTMEKSVTHNGLFYAGKFDAICSLGDEGLMLVDWKTVNLDSVKAEANVSDLELFDYPAQLAAYIGALNADPAFEELGVITKAAVVLMYETRRPAEIIVFEGAELQKHWSKWLEALNKYWWTMKNFEGDTVQFVYNPHAPKRIFGIRD</sequence>
<dbReference type="PANTHER" id="PTHR31340">
    <property type="entry name" value="MITOCHONDRIAL GENOME MAINTENANCE EXONUCLEASE 1"/>
    <property type="match status" value="1"/>
</dbReference>
<dbReference type="InterPro" id="IPR011604">
    <property type="entry name" value="PDDEXK-like_dom_sf"/>
</dbReference>
<dbReference type="GO" id="GO:0006264">
    <property type="term" value="P:mitochondrial DNA replication"/>
    <property type="evidence" value="ECO:0007669"/>
    <property type="project" value="TreeGrafter"/>
</dbReference>
<dbReference type="GO" id="GO:0008297">
    <property type="term" value="F:single-stranded DNA exodeoxyribonuclease activity"/>
    <property type="evidence" value="ECO:0007669"/>
    <property type="project" value="TreeGrafter"/>
</dbReference>
<dbReference type="GO" id="GO:0005739">
    <property type="term" value="C:mitochondrion"/>
    <property type="evidence" value="ECO:0007669"/>
    <property type="project" value="TreeGrafter"/>
</dbReference>
<keyword evidence="1" id="KW-1185">Reference proteome</keyword>
<organism evidence="1 2">
    <name type="scientific">Steinernema glaseri</name>
    <dbReference type="NCBI Taxonomy" id="37863"/>
    <lineage>
        <taxon>Eukaryota</taxon>
        <taxon>Metazoa</taxon>
        <taxon>Ecdysozoa</taxon>
        <taxon>Nematoda</taxon>
        <taxon>Chromadorea</taxon>
        <taxon>Rhabditida</taxon>
        <taxon>Tylenchina</taxon>
        <taxon>Panagrolaimomorpha</taxon>
        <taxon>Strongyloidoidea</taxon>
        <taxon>Steinernematidae</taxon>
        <taxon>Steinernema</taxon>
    </lineage>
</organism>
<dbReference type="Gene3D" id="3.90.320.10">
    <property type="match status" value="1"/>
</dbReference>
<evidence type="ECO:0000313" key="1">
    <source>
        <dbReference type="Proteomes" id="UP000095287"/>
    </source>
</evidence>
<evidence type="ECO:0000313" key="2">
    <source>
        <dbReference type="WBParaSite" id="L893_g28235.t1"/>
    </source>
</evidence>